<dbReference type="InterPro" id="IPR041920">
    <property type="entry name" value="ROS/MUCR_sf"/>
</dbReference>
<dbReference type="InterPro" id="IPR008807">
    <property type="entry name" value="ROS_MUCR"/>
</dbReference>
<evidence type="ECO:0000313" key="3">
    <source>
        <dbReference type="EMBL" id="MFC2970516.1"/>
    </source>
</evidence>
<keyword evidence="4" id="KW-1185">Reference proteome</keyword>
<dbReference type="Pfam" id="PF05443">
    <property type="entry name" value="ROS_MUCR"/>
    <property type="match status" value="1"/>
</dbReference>
<comment type="caution">
    <text evidence="3">The sequence shown here is derived from an EMBL/GenBank/DDBJ whole genome shotgun (WGS) entry which is preliminary data.</text>
</comment>
<evidence type="ECO:0000256" key="2">
    <source>
        <dbReference type="SAM" id="MobiDB-lite"/>
    </source>
</evidence>
<protein>
    <submittedName>
        <fullName evidence="3">MucR family transcriptional regulator</fullName>
    </submittedName>
</protein>
<reference evidence="4" key="1">
    <citation type="journal article" date="2019" name="Int. J. Syst. Evol. Microbiol.">
        <title>The Global Catalogue of Microorganisms (GCM) 10K type strain sequencing project: providing services to taxonomists for standard genome sequencing and annotation.</title>
        <authorList>
            <consortium name="The Broad Institute Genomics Platform"/>
            <consortium name="The Broad Institute Genome Sequencing Center for Infectious Disease"/>
            <person name="Wu L."/>
            <person name="Ma J."/>
        </authorList>
    </citation>
    <scope>NUCLEOTIDE SEQUENCE [LARGE SCALE GENOMIC DNA]</scope>
    <source>
        <strain evidence="4">KCTC 62192</strain>
    </source>
</reference>
<dbReference type="Proteomes" id="UP001595443">
    <property type="component" value="Unassembled WGS sequence"/>
</dbReference>
<accession>A0ABV7AM65</accession>
<name>A0ABV7AM65_9RHOB</name>
<dbReference type="RefSeq" id="WP_377835550.1">
    <property type="nucleotide sequence ID" value="NZ_JBHRSK010000026.1"/>
</dbReference>
<evidence type="ECO:0000256" key="1">
    <source>
        <dbReference type="ARBA" id="ARBA00007031"/>
    </source>
</evidence>
<evidence type="ECO:0000313" key="4">
    <source>
        <dbReference type="Proteomes" id="UP001595443"/>
    </source>
</evidence>
<feature type="compositionally biased region" description="Basic residues" evidence="2">
    <location>
        <begin position="131"/>
        <end position="142"/>
    </location>
</feature>
<proteinExistence type="inferred from homology"/>
<gene>
    <name evidence="3" type="ORF">ACFOES_20660</name>
</gene>
<feature type="region of interest" description="Disordered" evidence="2">
    <location>
        <begin position="105"/>
        <end position="142"/>
    </location>
</feature>
<organism evidence="3 4">
    <name type="scientific">Acidimangrovimonas pyrenivorans</name>
    <dbReference type="NCBI Taxonomy" id="2030798"/>
    <lineage>
        <taxon>Bacteria</taxon>
        <taxon>Pseudomonadati</taxon>
        <taxon>Pseudomonadota</taxon>
        <taxon>Alphaproteobacteria</taxon>
        <taxon>Rhodobacterales</taxon>
        <taxon>Paracoccaceae</taxon>
        <taxon>Acidimangrovimonas</taxon>
    </lineage>
</organism>
<dbReference type="EMBL" id="JBHRSK010000026">
    <property type="protein sequence ID" value="MFC2970516.1"/>
    <property type="molecule type" value="Genomic_DNA"/>
</dbReference>
<sequence length="142" mass="15912">MTAAQVPSNGRDTAALQERIVALVSHQAEQNAMSLAETLRLALQLHEQMRAPRAERPAPAVPVTESVRQDFLICLETGAKLKMLRRHLQDNLGMTPEEYRRKWQLPDDYPMTAPSYSAAKARARQATSPDRHRRGASRTARG</sequence>
<comment type="similarity">
    <text evidence="1">Belongs to the ros/MucR family.</text>
</comment>
<dbReference type="Gene3D" id="1.10.10.1550">
    <property type="entry name" value="ROS/MUCR transcriptional regulator protein"/>
    <property type="match status" value="1"/>
</dbReference>